<feature type="domain" description="RNA polymerase sigma-70 region 2" evidence="5">
    <location>
        <begin position="29"/>
        <end position="95"/>
    </location>
</feature>
<evidence type="ECO:0000256" key="4">
    <source>
        <dbReference type="ARBA" id="ARBA00023163"/>
    </source>
</evidence>
<evidence type="ECO:0000313" key="8">
    <source>
        <dbReference type="Proteomes" id="UP000002875"/>
    </source>
</evidence>
<comment type="similarity">
    <text evidence="1">Belongs to the sigma-70 factor family. ECF subfamily.</text>
</comment>
<sequence length="185" mass="21157">MAKLLSLFSNEYDLAKAVQRQDPKAQTKLYEKFASKMLAVCTRYVGDKMEAEDVMIDGFMRVFDKIDQFTFQGSFEGWVRKIMVNEALMYVRSKKMLVVDLEYAIEEPNESSFSTDLEAADLLRIIEELPVGYRTVFNLYAIEGYNHIEIGEMLGISEGTSKSQLSRARAMLQAKVMKLENKAFG</sequence>
<dbReference type="InterPro" id="IPR007627">
    <property type="entry name" value="RNA_pol_sigma70_r2"/>
</dbReference>
<accession>A0ABM5N046</accession>
<dbReference type="EMBL" id="CP002961">
    <property type="protein sequence ID" value="AFK02671.1"/>
    <property type="molecule type" value="Genomic_DNA"/>
</dbReference>
<evidence type="ECO:0000256" key="3">
    <source>
        <dbReference type="ARBA" id="ARBA00023082"/>
    </source>
</evidence>
<dbReference type="Proteomes" id="UP000002875">
    <property type="component" value="Chromosome"/>
</dbReference>
<dbReference type="NCBIfam" id="TIGR02937">
    <property type="entry name" value="sigma70-ECF"/>
    <property type="match status" value="1"/>
</dbReference>
<keyword evidence="8" id="KW-1185">Reference proteome</keyword>
<keyword evidence="4" id="KW-0804">Transcription</keyword>
<dbReference type="Gene3D" id="1.10.1740.10">
    <property type="match status" value="1"/>
</dbReference>
<dbReference type="InterPro" id="IPR013324">
    <property type="entry name" value="RNA_pol_sigma_r3/r4-like"/>
</dbReference>
<organism evidence="7 8">
    <name type="scientific">Emticicia oligotrophica (strain DSM 17448 / CIP 109782 / MTCC 6937 / GPTSA100-15)</name>
    <dbReference type="NCBI Taxonomy" id="929562"/>
    <lineage>
        <taxon>Bacteria</taxon>
        <taxon>Pseudomonadati</taxon>
        <taxon>Bacteroidota</taxon>
        <taxon>Cytophagia</taxon>
        <taxon>Cytophagales</taxon>
        <taxon>Leadbetterellaceae</taxon>
        <taxon>Emticicia</taxon>
    </lineage>
</organism>
<evidence type="ECO:0000256" key="1">
    <source>
        <dbReference type="ARBA" id="ARBA00010641"/>
    </source>
</evidence>
<dbReference type="InterPro" id="IPR013249">
    <property type="entry name" value="RNA_pol_sigma70_r4_t2"/>
</dbReference>
<dbReference type="InterPro" id="IPR013325">
    <property type="entry name" value="RNA_pol_sigma_r2"/>
</dbReference>
<keyword evidence="3" id="KW-0731">Sigma factor</keyword>
<dbReference type="Pfam" id="PF08281">
    <property type="entry name" value="Sigma70_r4_2"/>
    <property type="match status" value="1"/>
</dbReference>
<evidence type="ECO:0000313" key="7">
    <source>
        <dbReference type="EMBL" id="AFK02671.1"/>
    </source>
</evidence>
<dbReference type="PANTHER" id="PTHR43133:SF46">
    <property type="entry name" value="RNA POLYMERASE SIGMA-70 FACTOR ECF SUBFAMILY"/>
    <property type="match status" value="1"/>
</dbReference>
<evidence type="ECO:0000256" key="2">
    <source>
        <dbReference type="ARBA" id="ARBA00023015"/>
    </source>
</evidence>
<gene>
    <name evidence="7" type="ordered locus">Emtol_1525</name>
</gene>
<dbReference type="CDD" id="cd06171">
    <property type="entry name" value="Sigma70_r4"/>
    <property type="match status" value="1"/>
</dbReference>
<dbReference type="RefSeq" id="WP_015028371.1">
    <property type="nucleotide sequence ID" value="NC_018748.1"/>
</dbReference>
<dbReference type="PANTHER" id="PTHR43133">
    <property type="entry name" value="RNA POLYMERASE ECF-TYPE SIGMA FACTO"/>
    <property type="match status" value="1"/>
</dbReference>
<keyword evidence="2" id="KW-0805">Transcription regulation</keyword>
<dbReference type="InterPro" id="IPR036388">
    <property type="entry name" value="WH-like_DNA-bd_sf"/>
</dbReference>
<dbReference type="Pfam" id="PF04542">
    <property type="entry name" value="Sigma70_r2"/>
    <property type="match status" value="1"/>
</dbReference>
<evidence type="ECO:0000259" key="6">
    <source>
        <dbReference type="Pfam" id="PF08281"/>
    </source>
</evidence>
<name>A0ABM5N046_EMTOG</name>
<proteinExistence type="inferred from homology"/>
<dbReference type="InterPro" id="IPR014284">
    <property type="entry name" value="RNA_pol_sigma-70_dom"/>
</dbReference>
<dbReference type="Gene3D" id="1.10.10.10">
    <property type="entry name" value="Winged helix-like DNA-binding domain superfamily/Winged helix DNA-binding domain"/>
    <property type="match status" value="1"/>
</dbReference>
<evidence type="ECO:0000259" key="5">
    <source>
        <dbReference type="Pfam" id="PF04542"/>
    </source>
</evidence>
<reference evidence="7 8" key="1">
    <citation type="submission" date="2011-07" db="EMBL/GenBank/DDBJ databases">
        <title>The complete genome of chromosome of Emticicia oligotrophica DSM 17448.</title>
        <authorList>
            <consortium name="US DOE Joint Genome Institute (JGI-PGF)"/>
            <person name="Lucas S."/>
            <person name="Han J."/>
            <person name="Lapidus A."/>
            <person name="Bruce D."/>
            <person name="Goodwin L."/>
            <person name="Pitluck S."/>
            <person name="Peters L."/>
            <person name="Kyrpides N."/>
            <person name="Mavromatis K."/>
            <person name="Ivanova N."/>
            <person name="Ovchinnikova G."/>
            <person name="Teshima H."/>
            <person name="Detter J.C."/>
            <person name="Tapia R."/>
            <person name="Han C."/>
            <person name="Land M."/>
            <person name="Hauser L."/>
            <person name="Markowitz V."/>
            <person name="Cheng J.-F."/>
            <person name="Hugenholtz P."/>
            <person name="Woyke T."/>
            <person name="Wu D."/>
            <person name="Tindall B."/>
            <person name="Pomrenke H."/>
            <person name="Brambilla E."/>
            <person name="Klenk H.-P."/>
            <person name="Eisen J.A."/>
        </authorList>
    </citation>
    <scope>NUCLEOTIDE SEQUENCE [LARGE SCALE GENOMIC DNA]</scope>
    <source>
        <strain evidence="7 8">DSM 17448</strain>
    </source>
</reference>
<dbReference type="SUPFAM" id="SSF88946">
    <property type="entry name" value="Sigma2 domain of RNA polymerase sigma factors"/>
    <property type="match status" value="1"/>
</dbReference>
<feature type="domain" description="RNA polymerase sigma factor 70 region 4 type 2" evidence="6">
    <location>
        <begin position="121"/>
        <end position="172"/>
    </location>
</feature>
<dbReference type="InterPro" id="IPR039425">
    <property type="entry name" value="RNA_pol_sigma-70-like"/>
</dbReference>
<protein>
    <submittedName>
        <fullName evidence="7">RNA polymerase, sigma-24 subunit, ECF subfamily</fullName>
    </submittedName>
</protein>
<dbReference type="SUPFAM" id="SSF88659">
    <property type="entry name" value="Sigma3 and sigma4 domains of RNA polymerase sigma factors"/>
    <property type="match status" value="1"/>
</dbReference>